<feature type="transmembrane region" description="Helical" evidence="6">
    <location>
        <begin position="566"/>
        <end position="594"/>
    </location>
</feature>
<dbReference type="GO" id="GO:0006884">
    <property type="term" value="P:cell volume homeostasis"/>
    <property type="evidence" value="ECO:0007669"/>
    <property type="project" value="TreeGrafter"/>
</dbReference>
<dbReference type="GO" id="GO:0055064">
    <property type="term" value="P:chloride ion homeostasis"/>
    <property type="evidence" value="ECO:0007669"/>
    <property type="project" value="TreeGrafter"/>
</dbReference>
<feature type="transmembrane region" description="Helical" evidence="6">
    <location>
        <begin position="525"/>
        <end position="546"/>
    </location>
</feature>
<evidence type="ECO:0000256" key="1">
    <source>
        <dbReference type="ARBA" id="ARBA00004141"/>
    </source>
</evidence>
<reference evidence="10" key="1">
    <citation type="submission" date="2022-11" db="UniProtKB">
        <authorList>
            <consortium name="WormBaseParasite"/>
        </authorList>
    </citation>
    <scope>IDENTIFICATION</scope>
</reference>
<dbReference type="GO" id="GO:0005886">
    <property type="term" value="C:plasma membrane"/>
    <property type="evidence" value="ECO:0007669"/>
    <property type="project" value="TreeGrafter"/>
</dbReference>
<dbReference type="AlphaFoldDB" id="A0A915DML0"/>
<evidence type="ECO:0000256" key="4">
    <source>
        <dbReference type="ARBA" id="ARBA00023136"/>
    </source>
</evidence>
<keyword evidence="9" id="KW-1185">Reference proteome</keyword>
<sequence>MSRFQVSSVNRGDSESGEGSAPPQDPTATHTDDDGTKAKAPVHTTTCNSAKRVLIDAVGQASDTVKLPSTIASKGTVDCPPLLNEEEEEVVGHWRAGSQAINSCNRHTSKDASVGMGRGHNNGAERIPLCDKGDFNLALYEDDYNAQGQSIGKMLRSLSLYNSILPSAEDAESATSKVRVNRRKGLLPPPRLPNSSNQSRTAGILEAMGVVLLCCSVTFLTSISLSAIATNGVVSGGGPYYMISRNLGPELGGAVGILFYLGTTIAASMYVIGAVEIFLVYIMPEAKVLRTLTTTFVYSVQYYFCAHCNCMYFCTFLVFFLNSMALRAYSSAWWVTDRRTEASLLYGSSNTSKHHYCQTRPSVFIRSPPAPCDPYFERIVRSDAKAIRTKSAIPGISSGVFWDNLWSKHSYFFHGFGRSILSFSDWNHGSSNRSGNLRDASRSIPVGTLGAQLTTSVVYLAVGYGQTGDRRVAVPLPLVILIGCMFSTIGAVTDRRGEPLRAIFLTLLICELGILIAVIENITALITQFFLMCYLGVNAACALQSIMKAPGWRPSFKYFHWTLSTLGAFLCIAVMFISAWYFALIAIFIGAAVYKYIEYAGAEKEWGDGLKGLGLSAARFALLNVDSRAVQHTRNWRPQLLVLFPDPSPSGAQIYRNVEETRTGLLNFVAQLKAGKGLTLVAECIQGSYTAMADQVPKIKQNLSEELKRHKIRGFSDVVVSENHLHGVSCLIQTSGLGGLRHNSVVVAWPDHWAQSDSLAEAVNFSNVIRNISANKCAILVPKNVHNFPHSNDKLTGTIDVYWVVHDGGLLMLLPFLLLKSKTWRNTSVRLFTIAQPEDNTVQMKKDLERFLYHLRIEASVKVIEMLSSDISDYTYERTLKIEERVKLLKEMHPKVDKVADIQATMDEVVLERKYSKAGQDRRLSGTEEKMGSQDVSKVPTTATVPEDSTGSLGNKVRFSENSVEIKQPTIEEDDMSSSEKGGRASPSKPLHMKPGTYNVRKMHTALKLNEFMKEHSHDAQLIIVNLPGPPEDGYDSYYMEFIEALTEGIERVLLVRGTGTEVVTIYS</sequence>
<feature type="region of interest" description="Disordered" evidence="5">
    <location>
        <begin position="917"/>
        <end position="996"/>
    </location>
</feature>
<dbReference type="Gene3D" id="1.20.1740.10">
    <property type="entry name" value="Amino acid/polyamine transporter I"/>
    <property type="match status" value="2"/>
</dbReference>
<accession>A0A915DML0</accession>
<dbReference type="PANTHER" id="PTHR11827">
    <property type="entry name" value="SOLUTE CARRIER FAMILY 12, CATION COTRANSPORTERS"/>
    <property type="match status" value="1"/>
</dbReference>
<feature type="domain" description="Amino acid permease/ SLC12A" evidence="7">
    <location>
        <begin position="197"/>
        <end position="303"/>
    </location>
</feature>
<evidence type="ECO:0000256" key="5">
    <source>
        <dbReference type="SAM" id="MobiDB-lite"/>
    </source>
</evidence>
<evidence type="ECO:0000256" key="2">
    <source>
        <dbReference type="ARBA" id="ARBA00022692"/>
    </source>
</evidence>
<keyword evidence="3 6" id="KW-1133">Transmembrane helix</keyword>
<feature type="transmembrane region" description="Helical" evidence="6">
    <location>
        <begin position="500"/>
        <end position="519"/>
    </location>
</feature>
<dbReference type="InterPro" id="IPR004842">
    <property type="entry name" value="SLC12A_fam"/>
</dbReference>
<dbReference type="InterPro" id="IPR018491">
    <property type="entry name" value="SLC12_C"/>
</dbReference>
<dbReference type="GO" id="GO:0045202">
    <property type="term" value="C:synapse"/>
    <property type="evidence" value="ECO:0007669"/>
    <property type="project" value="GOC"/>
</dbReference>
<feature type="compositionally biased region" description="Polar residues" evidence="5">
    <location>
        <begin position="1"/>
        <end position="11"/>
    </location>
</feature>
<feature type="domain" description="SLC12A transporter C-terminal" evidence="8">
    <location>
        <begin position="784"/>
        <end position="881"/>
    </location>
</feature>
<keyword evidence="4 6" id="KW-0472">Membrane</keyword>
<feature type="domain" description="Amino acid permease/ SLC12A" evidence="7">
    <location>
        <begin position="486"/>
        <end position="616"/>
    </location>
</feature>
<feature type="compositionally biased region" description="Basic and acidic residues" evidence="5">
    <location>
        <begin position="917"/>
        <end position="932"/>
    </location>
</feature>
<dbReference type="Proteomes" id="UP000887574">
    <property type="component" value="Unplaced"/>
</dbReference>
<protein>
    <submittedName>
        <fullName evidence="10">Solute carrier family 12 member 6</fullName>
    </submittedName>
</protein>
<dbReference type="WBParaSite" id="jg2159">
    <property type="protein sequence ID" value="jg2159"/>
    <property type="gene ID" value="jg2159"/>
</dbReference>
<proteinExistence type="predicted"/>
<keyword evidence="2 6" id="KW-0812">Transmembrane</keyword>
<name>A0A915DML0_9BILA</name>
<feature type="region of interest" description="Disordered" evidence="5">
    <location>
        <begin position="1"/>
        <end position="44"/>
    </location>
</feature>
<dbReference type="Pfam" id="PF00324">
    <property type="entry name" value="AA_permease"/>
    <property type="match status" value="2"/>
</dbReference>
<evidence type="ECO:0000313" key="9">
    <source>
        <dbReference type="Proteomes" id="UP000887574"/>
    </source>
</evidence>
<feature type="transmembrane region" description="Helical" evidence="6">
    <location>
        <begin position="255"/>
        <end position="281"/>
    </location>
</feature>
<feature type="transmembrane region" description="Helical" evidence="6">
    <location>
        <begin position="301"/>
        <end position="321"/>
    </location>
</feature>
<comment type="subcellular location">
    <subcellularLocation>
        <location evidence="1">Membrane</location>
        <topology evidence="1">Multi-pass membrane protein</topology>
    </subcellularLocation>
</comment>
<dbReference type="PANTHER" id="PTHR11827:SF73">
    <property type="entry name" value="KAZACHOC, ISOFORM G"/>
    <property type="match status" value="1"/>
</dbReference>
<dbReference type="Pfam" id="PF03522">
    <property type="entry name" value="SLC12"/>
    <property type="match status" value="3"/>
</dbReference>
<evidence type="ECO:0000256" key="6">
    <source>
        <dbReference type="SAM" id="Phobius"/>
    </source>
</evidence>
<feature type="transmembrane region" description="Helical" evidence="6">
    <location>
        <begin position="474"/>
        <end position="493"/>
    </location>
</feature>
<feature type="region of interest" description="Disordered" evidence="5">
    <location>
        <begin position="175"/>
        <end position="198"/>
    </location>
</feature>
<dbReference type="InterPro" id="IPR004841">
    <property type="entry name" value="AA-permease/SLC12A_dom"/>
</dbReference>
<dbReference type="GO" id="GO:1990573">
    <property type="term" value="P:potassium ion import across plasma membrane"/>
    <property type="evidence" value="ECO:0007669"/>
    <property type="project" value="TreeGrafter"/>
</dbReference>
<evidence type="ECO:0000313" key="10">
    <source>
        <dbReference type="WBParaSite" id="jg2159"/>
    </source>
</evidence>
<dbReference type="GO" id="GO:0015379">
    <property type="term" value="F:potassium:chloride symporter activity"/>
    <property type="evidence" value="ECO:0007669"/>
    <property type="project" value="TreeGrafter"/>
</dbReference>
<evidence type="ECO:0000259" key="7">
    <source>
        <dbReference type="Pfam" id="PF00324"/>
    </source>
</evidence>
<evidence type="ECO:0000259" key="8">
    <source>
        <dbReference type="Pfam" id="PF03522"/>
    </source>
</evidence>
<feature type="domain" description="SLC12A transporter C-terminal" evidence="8">
    <location>
        <begin position="662"/>
        <end position="780"/>
    </location>
</feature>
<evidence type="ECO:0000256" key="3">
    <source>
        <dbReference type="ARBA" id="ARBA00022989"/>
    </source>
</evidence>
<feature type="domain" description="SLC12A transporter C-terminal" evidence="8">
    <location>
        <begin position="1000"/>
        <end position="1068"/>
    </location>
</feature>
<feature type="compositionally biased region" description="Polar residues" evidence="5">
    <location>
        <begin position="934"/>
        <end position="953"/>
    </location>
</feature>
<feature type="transmembrane region" description="Helical" evidence="6">
    <location>
        <begin position="207"/>
        <end position="234"/>
    </location>
</feature>
<dbReference type="GO" id="GO:0055075">
    <property type="term" value="P:potassium ion homeostasis"/>
    <property type="evidence" value="ECO:0007669"/>
    <property type="project" value="TreeGrafter"/>
</dbReference>
<organism evidence="9 10">
    <name type="scientific">Ditylenchus dipsaci</name>
    <dbReference type="NCBI Taxonomy" id="166011"/>
    <lineage>
        <taxon>Eukaryota</taxon>
        <taxon>Metazoa</taxon>
        <taxon>Ecdysozoa</taxon>
        <taxon>Nematoda</taxon>
        <taxon>Chromadorea</taxon>
        <taxon>Rhabditida</taxon>
        <taxon>Tylenchina</taxon>
        <taxon>Tylenchomorpha</taxon>
        <taxon>Sphaerularioidea</taxon>
        <taxon>Anguinidae</taxon>
        <taxon>Anguininae</taxon>
        <taxon>Ditylenchus</taxon>
    </lineage>
</organism>
<dbReference type="GO" id="GO:0007268">
    <property type="term" value="P:chemical synaptic transmission"/>
    <property type="evidence" value="ECO:0007669"/>
    <property type="project" value="TreeGrafter"/>
</dbReference>